<dbReference type="GO" id="GO:0004061">
    <property type="term" value="F:arylformamidase activity"/>
    <property type="evidence" value="ECO:0007669"/>
    <property type="project" value="InterPro"/>
</dbReference>
<protein>
    <submittedName>
        <fullName evidence="1">Cyclase</fullName>
    </submittedName>
</protein>
<dbReference type="EMBL" id="PZKF01000010">
    <property type="protein sequence ID" value="PTE18094.1"/>
    <property type="molecule type" value="Genomic_DNA"/>
</dbReference>
<dbReference type="InterPro" id="IPR037175">
    <property type="entry name" value="KFase_sf"/>
</dbReference>
<name>A0A2T4JJL3_9RHOB</name>
<dbReference type="OrthoDB" id="9777007at2"/>
<gene>
    <name evidence="1" type="ORF">C5F46_05995</name>
</gene>
<evidence type="ECO:0000313" key="2">
    <source>
        <dbReference type="Proteomes" id="UP000241899"/>
    </source>
</evidence>
<accession>A0A2T4JJL3</accession>
<dbReference type="Pfam" id="PF04199">
    <property type="entry name" value="Cyclase"/>
    <property type="match status" value="1"/>
</dbReference>
<dbReference type="SUPFAM" id="SSF102198">
    <property type="entry name" value="Putative cyclase"/>
    <property type="match status" value="1"/>
</dbReference>
<dbReference type="RefSeq" id="WP_107324500.1">
    <property type="nucleotide sequence ID" value="NZ_NHSP01000013.1"/>
</dbReference>
<dbReference type="PANTHER" id="PTHR31118:SF12">
    <property type="entry name" value="CYCLASE-LIKE PROTEIN 2"/>
    <property type="match status" value="1"/>
</dbReference>
<dbReference type="AlphaFoldDB" id="A0A2T4JJL3"/>
<dbReference type="Proteomes" id="UP000241899">
    <property type="component" value="Unassembled WGS sequence"/>
</dbReference>
<dbReference type="InterPro" id="IPR007325">
    <property type="entry name" value="KFase/CYL"/>
</dbReference>
<proteinExistence type="predicted"/>
<comment type="caution">
    <text evidence="1">The sequence shown here is derived from an EMBL/GenBank/DDBJ whole genome shotgun (WGS) entry which is preliminary data.</text>
</comment>
<reference evidence="1 2" key="1">
    <citation type="submission" date="2018-03" db="EMBL/GenBank/DDBJ databases">
        <title>Rhodobacter veldkampii.</title>
        <authorList>
            <person name="Meyer T.E."/>
            <person name="Miller S."/>
            <person name="Lodha T."/>
            <person name="Gandham S."/>
            <person name="Chintalapati S."/>
            <person name="Chintalapati V.R."/>
        </authorList>
    </citation>
    <scope>NUCLEOTIDE SEQUENCE [LARGE SCALE GENOMIC DNA]</scope>
    <source>
        <strain evidence="1 2">DSM 11550</strain>
    </source>
</reference>
<dbReference type="InterPro" id="IPR006311">
    <property type="entry name" value="TAT_signal"/>
</dbReference>
<sequence>MCDLCVMNAVKDRLLSRRDLFRSASAAGAGALLGASAAPAVALGASSGQMADMTHVLDENFPTFSNKSTFHLKQRSRFEKVGFNTKEIVVNEHSGTHIDAPLHFSADGASVDEIPVERLIVPLAVIDIRAKAAENADSQLTPDDLKCWTDTHGPFPKGCCVAMNSGWAAHVNTPRFRNADWGGTLHFPGFHVEAVQMLLEEGDDIAGIAVDTLSLDIGPSPDFPTHCAWLPTGRWGLECIANLDQVPHAGATLIVGAPKFKGGTGGPSRVFTLF</sequence>
<evidence type="ECO:0000313" key="1">
    <source>
        <dbReference type="EMBL" id="PTE18094.1"/>
    </source>
</evidence>
<dbReference type="PROSITE" id="PS51318">
    <property type="entry name" value="TAT"/>
    <property type="match status" value="1"/>
</dbReference>
<dbReference type="Gene3D" id="3.50.30.50">
    <property type="entry name" value="Putative cyclase"/>
    <property type="match status" value="1"/>
</dbReference>
<organism evidence="1 2">
    <name type="scientific">Phaeovulum veldkampii DSM 11550</name>
    <dbReference type="NCBI Taxonomy" id="1185920"/>
    <lineage>
        <taxon>Bacteria</taxon>
        <taxon>Pseudomonadati</taxon>
        <taxon>Pseudomonadota</taxon>
        <taxon>Alphaproteobacteria</taxon>
        <taxon>Rhodobacterales</taxon>
        <taxon>Paracoccaceae</taxon>
        <taxon>Phaeovulum</taxon>
    </lineage>
</organism>
<keyword evidence="2" id="KW-1185">Reference proteome</keyword>
<dbReference type="GO" id="GO:0019441">
    <property type="term" value="P:L-tryptophan catabolic process to kynurenine"/>
    <property type="evidence" value="ECO:0007669"/>
    <property type="project" value="InterPro"/>
</dbReference>
<dbReference type="PANTHER" id="PTHR31118">
    <property type="entry name" value="CYCLASE-LIKE PROTEIN 2"/>
    <property type="match status" value="1"/>
</dbReference>